<keyword evidence="3" id="KW-1185">Reference proteome</keyword>
<dbReference type="InterPro" id="IPR036691">
    <property type="entry name" value="Endo/exonu/phosph_ase_sf"/>
</dbReference>
<dbReference type="AlphaFoldDB" id="A0AAD7HUS0"/>
<protein>
    <submittedName>
        <fullName evidence="2">Uncharacterized protein</fullName>
    </submittedName>
</protein>
<proteinExistence type="predicted"/>
<name>A0AAD7HUS0_9AGAR</name>
<dbReference type="Gene3D" id="3.60.10.10">
    <property type="entry name" value="Endonuclease/exonuclease/phosphatase"/>
    <property type="match status" value="1"/>
</dbReference>
<evidence type="ECO:0000313" key="3">
    <source>
        <dbReference type="Proteomes" id="UP001215280"/>
    </source>
</evidence>
<organism evidence="2 3">
    <name type="scientific">Mycena maculata</name>
    <dbReference type="NCBI Taxonomy" id="230809"/>
    <lineage>
        <taxon>Eukaryota</taxon>
        <taxon>Fungi</taxon>
        <taxon>Dikarya</taxon>
        <taxon>Basidiomycota</taxon>
        <taxon>Agaricomycotina</taxon>
        <taxon>Agaricomycetes</taxon>
        <taxon>Agaricomycetidae</taxon>
        <taxon>Agaricales</taxon>
        <taxon>Marasmiineae</taxon>
        <taxon>Mycenaceae</taxon>
        <taxon>Mycena</taxon>
    </lineage>
</organism>
<accession>A0AAD7HUS0</accession>
<reference evidence="2" key="1">
    <citation type="submission" date="2023-03" db="EMBL/GenBank/DDBJ databases">
        <title>Massive genome expansion in bonnet fungi (Mycena s.s.) driven by repeated elements and novel gene families across ecological guilds.</title>
        <authorList>
            <consortium name="Lawrence Berkeley National Laboratory"/>
            <person name="Harder C.B."/>
            <person name="Miyauchi S."/>
            <person name="Viragh M."/>
            <person name="Kuo A."/>
            <person name="Thoen E."/>
            <person name="Andreopoulos B."/>
            <person name="Lu D."/>
            <person name="Skrede I."/>
            <person name="Drula E."/>
            <person name="Henrissat B."/>
            <person name="Morin E."/>
            <person name="Kohler A."/>
            <person name="Barry K."/>
            <person name="LaButti K."/>
            <person name="Morin E."/>
            <person name="Salamov A."/>
            <person name="Lipzen A."/>
            <person name="Mereny Z."/>
            <person name="Hegedus B."/>
            <person name="Baldrian P."/>
            <person name="Stursova M."/>
            <person name="Weitz H."/>
            <person name="Taylor A."/>
            <person name="Grigoriev I.V."/>
            <person name="Nagy L.G."/>
            <person name="Martin F."/>
            <person name="Kauserud H."/>
        </authorList>
    </citation>
    <scope>NUCLEOTIDE SEQUENCE</scope>
    <source>
        <strain evidence="2">CBHHK188m</strain>
    </source>
</reference>
<dbReference type="EMBL" id="JARJLG010000202">
    <property type="protein sequence ID" value="KAJ7728842.1"/>
    <property type="molecule type" value="Genomic_DNA"/>
</dbReference>
<sequence>MSRPPRRGLRRPHGGVAAVIRNNVSFHTMTNLCAPDLLVLELRDLYLLCGYVLPDGSSDWSTYTEVDPELKFGEAIAFCAANGSKPTAAVCDTNSRIGQENTTTSILPRTSSDNGENPRGSRFLGLCEQNHLEILNGTSFEKSSPGALTCFQPNGSSVVDYALLSRSHLGMLRPRSIGDATPLHNPSTNAGATRTN</sequence>
<comment type="caution">
    <text evidence="2">The sequence shown here is derived from an EMBL/GenBank/DDBJ whole genome shotgun (WGS) entry which is preliminary data.</text>
</comment>
<gene>
    <name evidence="2" type="ORF">DFH07DRAFT_850879</name>
</gene>
<evidence type="ECO:0000313" key="2">
    <source>
        <dbReference type="EMBL" id="KAJ7728842.1"/>
    </source>
</evidence>
<feature type="region of interest" description="Disordered" evidence="1">
    <location>
        <begin position="176"/>
        <end position="196"/>
    </location>
</feature>
<dbReference type="Proteomes" id="UP001215280">
    <property type="component" value="Unassembled WGS sequence"/>
</dbReference>
<feature type="compositionally biased region" description="Polar residues" evidence="1">
    <location>
        <begin position="184"/>
        <end position="196"/>
    </location>
</feature>
<dbReference type="SUPFAM" id="SSF56219">
    <property type="entry name" value="DNase I-like"/>
    <property type="match status" value="1"/>
</dbReference>
<evidence type="ECO:0000256" key="1">
    <source>
        <dbReference type="SAM" id="MobiDB-lite"/>
    </source>
</evidence>